<dbReference type="InterPro" id="IPR034085">
    <property type="entry name" value="TOG"/>
</dbReference>
<protein>
    <submittedName>
        <fullName evidence="8">CLASP1 protein</fullName>
    </submittedName>
</protein>
<sequence>MADGEFESFVDDVLGKDTTKRLAVADVLVTYLQDHSAPLPGDSALIDRLVDGLAAWLNTSNFKICLNGMEVISHLIIRLKEKFRHHIHTVLPPLIDRLGDSKDQVREQAQELILRLMEPVSSPQYVFERMMGAFGHRNFRVREEVLICLVATINTFGAGSLTLSKIVPHICKLLGDPNSAVRDMAINSLVEIYRHVGEKVRVDLGKKGIPSSRLSVIFQKFDEVKQSGRMLAVSSSSSLRSSSSGDGDETDSAKQVGRMSGAKRVSSAPPRRPASAGMKPPLAPSSSAGAGGADEEMFIKFFEEVPKVNLFSARDLEDHMHKIKDIVGDDKCDWEQRVDSIKKLRSLLVYGAMDYDNFFQQLRLLEPVFKLAVRDLRSQVVREACITLSYLAQRLQSKFDHFAEVVMPNLFNLIPNSTKIMATAGAVTCRFIIQYTHAHRLIPIITSHHNSKSVGIRRKTFELLDLLLQSWETNTLEKHSQTLVETIKNGIGDADSEARVDARKCFWAFKEHYPNLSDNLVKLLTPAQKKVLLGSLAHSASSDSLATQSTRLRASSSENVSARRTHTAPCTTPSKLPKKDKADAKTPAGIPLSRSRSDIDMSAASRAKTRLGTGMLSTAHMRAGATASLGCSSGSETESQCSDLDYGYSRAGKSGSQSAKKKTPGRNWKAPRTSPGAAAEKAAEARGRQVGRQTRVSQSQPGSRSGSPGRHTSAYTGYGRVEAGAGRRRTRSGIPRSTGTSRETSPKRYGMRSTSRERRLSESSGARRPVLGPAERRPVSSRAASSANPPVTALRVLGPGKDVEEAVADALANYSYDTVCHPQRRPMRRRYDVYSDDDDSEICSVSSDKSNGSSYGRTLEQQDIAEILNKCGSSSWAERKDGLLGLQAMLRGNQMLSRAELKRVTELFNRMFADPHGKVFSLFLETLVDLLMVHKADLTDWLYVLLTQLLKKLGADLLGSVQAKVQKALDTARDSFPFDVQFNILMRFIVDQTQTPNLKVKVALLRYMEQLIVLMDPQDFINSSETRLAVSRIITWTTEPKSVEVRKAASAVLIGLFELNTPEFSMMLSVLPKTFQDGATKLLHNHLRNTSNANQGSPRRTTPVQSPRSGLTSPLARLGSLRNASPAGSVDYDAENMNSEEIYNSLRQTTAEIQNYNFHHDDHEPIKLDKKKDSDEVSGDSGITSSMPDIRSDSPDAKIVHSDHAGDSHSKKQGLYNPTQYQDENNVNAYNRAALAEATFDEDFGESVPLDQSEMIAELLRELSNHDERVEERKSALQQLIKLTREDAVGLWEEHFKTILLMLLETMGDREAAIRALSLRALREILRNQPARFKSYAELTIMKILEAHKDVQKEVVRAAEETCSTAANSLQAEQCVRVLCPIVQTAEYPINLAAIKMLTKVVEMMDKDLLSPLLDDIMPGLLQGYDNQESSVRKASVFALVALHTVLGDELKPHLSSLTGSKMKLLNLYIKRAEGGSASAAS</sequence>
<feature type="region of interest" description="Disordered" evidence="6">
    <location>
        <begin position="235"/>
        <end position="290"/>
    </location>
</feature>
<accession>A0A8J9YTT8</accession>
<dbReference type="Pfam" id="PF12348">
    <property type="entry name" value="CLASP_N"/>
    <property type="match status" value="2"/>
</dbReference>
<feature type="domain" description="TOG" evidence="7">
    <location>
        <begin position="312"/>
        <end position="545"/>
    </location>
</feature>
<keyword evidence="3" id="KW-0677">Repeat</keyword>
<name>A0A8J9YTT8_BRALA</name>
<dbReference type="Pfam" id="PF21040">
    <property type="entry name" value="CEP104-like_TOG"/>
    <property type="match status" value="1"/>
</dbReference>
<feature type="region of interest" description="Disordered" evidence="6">
    <location>
        <begin position="1159"/>
        <end position="1221"/>
    </location>
</feature>
<reference evidence="8" key="1">
    <citation type="submission" date="2022-01" db="EMBL/GenBank/DDBJ databases">
        <authorList>
            <person name="Braso-Vives M."/>
        </authorList>
    </citation>
    <scope>NUCLEOTIDE SEQUENCE</scope>
</reference>
<dbReference type="PANTHER" id="PTHR21567">
    <property type="entry name" value="CLASP"/>
    <property type="match status" value="1"/>
</dbReference>
<dbReference type="SUPFAM" id="SSF48371">
    <property type="entry name" value="ARM repeat"/>
    <property type="match status" value="2"/>
</dbReference>
<dbReference type="InterPro" id="IPR024395">
    <property type="entry name" value="CLASP_N_dom"/>
</dbReference>
<feature type="compositionally biased region" description="Low complexity" evidence="6">
    <location>
        <begin position="697"/>
        <end position="710"/>
    </location>
</feature>
<keyword evidence="4" id="KW-0206">Cytoskeleton</keyword>
<evidence type="ECO:0000256" key="2">
    <source>
        <dbReference type="ARBA" id="ARBA00022490"/>
    </source>
</evidence>
<dbReference type="Proteomes" id="UP000838412">
    <property type="component" value="Chromosome 12"/>
</dbReference>
<dbReference type="SMART" id="SM01349">
    <property type="entry name" value="TOG"/>
    <property type="match status" value="4"/>
</dbReference>
<dbReference type="PANTHER" id="PTHR21567:SF9">
    <property type="entry name" value="CLIP-ASSOCIATING PROTEIN"/>
    <property type="match status" value="1"/>
</dbReference>
<gene>
    <name evidence="8" type="primary">CLASP1</name>
    <name evidence="8" type="ORF">BLAG_LOCUS5136</name>
</gene>
<feature type="compositionally biased region" description="Low complexity" evidence="6">
    <location>
        <begin position="649"/>
        <end position="658"/>
    </location>
</feature>
<feature type="domain" description="TOG" evidence="7">
    <location>
        <begin position="855"/>
        <end position="1093"/>
    </location>
</feature>
<dbReference type="InterPro" id="IPR021133">
    <property type="entry name" value="HEAT_type_2"/>
</dbReference>
<dbReference type="EMBL" id="OV696697">
    <property type="protein sequence ID" value="CAH1241548.1"/>
    <property type="molecule type" value="Genomic_DNA"/>
</dbReference>
<dbReference type="GO" id="GO:1902903">
    <property type="term" value="P:regulation of supramolecular fiber organization"/>
    <property type="evidence" value="ECO:0007669"/>
    <property type="project" value="UniProtKB-ARBA"/>
</dbReference>
<feature type="compositionally biased region" description="Basic and acidic residues" evidence="6">
    <location>
        <begin position="1190"/>
        <end position="1210"/>
    </location>
</feature>
<keyword evidence="2" id="KW-0963">Cytoplasm</keyword>
<evidence type="ECO:0000256" key="4">
    <source>
        <dbReference type="ARBA" id="ARBA00023212"/>
    </source>
</evidence>
<feature type="region of interest" description="Disordered" evidence="6">
    <location>
        <begin position="1089"/>
        <end position="1133"/>
    </location>
</feature>
<evidence type="ECO:0000256" key="6">
    <source>
        <dbReference type="SAM" id="MobiDB-lite"/>
    </source>
</evidence>
<evidence type="ECO:0000256" key="1">
    <source>
        <dbReference type="ARBA" id="ARBA00004245"/>
    </source>
</evidence>
<dbReference type="GO" id="GO:0040001">
    <property type="term" value="P:establishment of mitotic spindle localization"/>
    <property type="evidence" value="ECO:0007669"/>
    <property type="project" value="TreeGrafter"/>
</dbReference>
<dbReference type="GO" id="GO:0072686">
    <property type="term" value="C:mitotic spindle"/>
    <property type="evidence" value="ECO:0007669"/>
    <property type="project" value="TreeGrafter"/>
</dbReference>
<feature type="region of interest" description="Disordered" evidence="6">
    <location>
        <begin position="649"/>
        <end position="795"/>
    </location>
</feature>
<dbReference type="GO" id="GO:0000776">
    <property type="term" value="C:kinetochore"/>
    <property type="evidence" value="ECO:0007669"/>
    <property type="project" value="TreeGrafter"/>
</dbReference>
<dbReference type="InterPro" id="IPR055406">
    <property type="entry name" value="HEAT_Maestro"/>
</dbReference>
<keyword evidence="9" id="KW-1185">Reference proteome</keyword>
<proteinExistence type="predicted"/>
<feature type="compositionally biased region" description="Polar residues" evidence="6">
    <location>
        <begin position="547"/>
        <end position="574"/>
    </location>
</feature>
<feature type="domain" description="TOG" evidence="7">
    <location>
        <begin position="5"/>
        <end position="230"/>
    </location>
</feature>
<dbReference type="GO" id="GO:0005876">
    <property type="term" value="C:spindle microtubule"/>
    <property type="evidence" value="ECO:0007669"/>
    <property type="project" value="TreeGrafter"/>
</dbReference>
<evidence type="ECO:0000256" key="3">
    <source>
        <dbReference type="ARBA" id="ARBA00022737"/>
    </source>
</evidence>
<evidence type="ECO:0000259" key="7">
    <source>
        <dbReference type="SMART" id="SM01349"/>
    </source>
</evidence>
<feature type="region of interest" description="Disordered" evidence="6">
    <location>
        <begin position="544"/>
        <end position="602"/>
    </location>
</feature>
<dbReference type="GO" id="GO:0031110">
    <property type="term" value="P:regulation of microtubule polymerization or depolymerization"/>
    <property type="evidence" value="ECO:0007669"/>
    <property type="project" value="UniProtKB-ARBA"/>
</dbReference>
<dbReference type="OrthoDB" id="46159at2759"/>
<dbReference type="Pfam" id="PF23227">
    <property type="entry name" value="HEAT_MROH2B_C"/>
    <property type="match status" value="1"/>
</dbReference>
<feature type="repeat" description="HEAT" evidence="5">
    <location>
        <begin position="166"/>
        <end position="204"/>
    </location>
</feature>
<feature type="compositionally biased region" description="Low complexity" evidence="6">
    <location>
        <begin position="235"/>
        <end position="245"/>
    </location>
</feature>
<dbReference type="GO" id="GO:0005815">
    <property type="term" value="C:microtubule organizing center"/>
    <property type="evidence" value="ECO:0007669"/>
    <property type="project" value="TreeGrafter"/>
</dbReference>
<dbReference type="GO" id="GO:0005881">
    <property type="term" value="C:cytoplasmic microtubule"/>
    <property type="evidence" value="ECO:0007669"/>
    <property type="project" value="TreeGrafter"/>
</dbReference>
<dbReference type="InterPro" id="IPR016024">
    <property type="entry name" value="ARM-type_fold"/>
</dbReference>
<dbReference type="GO" id="GO:0090307">
    <property type="term" value="P:mitotic spindle assembly"/>
    <property type="evidence" value="ECO:0007669"/>
    <property type="project" value="TreeGrafter"/>
</dbReference>
<evidence type="ECO:0000313" key="8">
    <source>
        <dbReference type="EMBL" id="CAH1241548.1"/>
    </source>
</evidence>
<dbReference type="PROSITE" id="PS50077">
    <property type="entry name" value="HEAT_REPEAT"/>
    <property type="match status" value="2"/>
</dbReference>
<organism evidence="8 9">
    <name type="scientific">Branchiostoma lanceolatum</name>
    <name type="common">Common lancelet</name>
    <name type="synonym">Amphioxus lanceolatum</name>
    <dbReference type="NCBI Taxonomy" id="7740"/>
    <lineage>
        <taxon>Eukaryota</taxon>
        <taxon>Metazoa</taxon>
        <taxon>Chordata</taxon>
        <taxon>Cephalochordata</taxon>
        <taxon>Leptocardii</taxon>
        <taxon>Amphioxiformes</taxon>
        <taxon>Branchiostomatidae</taxon>
        <taxon>Branchiostoma</taxon>
    </lineage>
</organism>
<feature type="compositionally biased region" description="Basic and acidic residues" evidence="6">
    <location>
        <begin position="1159"/>
        <end position="1175"/>
    </location>
</feature>
<feature type="compositionally biased region" description="Low complexity" evidence="6">
    <location>
        <begin position="780"/>
        <end position="790"/>
    </location>
</feature>
<dbReference type="GO" id="GO:0008017">
    <property type="term" value="F:microtubule binding"/>
    <property type="evidence" value="ECO:0007669"/>
    <property type="project" value="TreeGrafter"/>
</dbReference>
<dbReference type="GO" id="GO:0045180">
    <property type="term" value="C:basal cortex"/>
    <property type="evidence" value="ECO:0007669"/>
    <property type="project" value="TreeGrafter"/>
</dbReference>
<dbReference type="InterPro" id="IPR011989">
    <property type="entry name" value="ARM-like"/>
</dbReference>
<evidence type="ECO:0000313" key="9">
    <source>
        <dbReference type="Proteomes" id="UP000838412"/>
    </source>
</evidence>
<feature type="compositionally biased region" description="Polar residues" evidence="6">
    <location>
        <begin position="1089"/>
        <end position="1112"/>
    </location>
</feature>
<evidence type="ECO:0000256" key="5">
    <source>
        <dbReference type="PROSITE-ProRule" id="PRU00103"/>
    </source>
</evidence>
<feature type="domain" description="TOG" evidence="7">
    <location>
        <begin position="1243"/>
        <end position="1479"/>
    </location>
</feature>
<dbReference type="Gene3D" id="1.25.10.10">
    <property type="entry name" value="Leucine-rich Repeat Variant"/>
    <property type="match status" value="4"/>
</dbReference>
<feature type="repeat" description="HEAT" evidence="5">
    <location>
        <begin position="90"/>
        <end position="128"/>
    </location>
</feature>
<comment type="subcellular location">
    <subcellularLocation>
        <location evidence="1">Cytoplasm</location>
        <location evidence="1">Cytoskeleton</location>
    </subcellularLocation>
</comment>